<dbReference type="Proteomes" id="UP001164250">
    <property type="component" value="Chromosome 8"/>
</dbReference>
<comment type="caution">
    <text evidence="1">The sequence shown here is derived from an EMBL/GenBank/DDBJ whole genome shotgun (WGS) entry which is preliminary data.</text>
</comment>
<sequence length="48" mass="4959">MVASTSSSISSNFSCQASRSIDTALSSLRIREDAIANGVLPSTIGRSN</sequence>
<accession>A0ACC1ATM5</accession>
<evidence type="ECO:0000313" key="1">
    <source>
        <dbReference type="EMBL" id="KAJ0089997.1"/>
    </source>
</evidence>
<dbReference type="EMBL" id="CM047904">
    <property type="protein sequence ID" value="KAJ0089997.1"/>
    <property type="molecule type" value="Genomic_DNA"/>
</dbReference>
<protein>
    <submittedName>
        <fullName evidence="1">Uncharacterized protein</fullName>
    </submittedName>
</protein>
<gene>
    <name evidence="1" type="ORF">Patl1_14827</name>
</gene>
<keyword evidence="2" id="KW-1185">Reference proteome</keyword>
<organism evidence="1 2">
    <name type="scientific">Pistacia atlantica</name>
    <dbReference type="NCBI Taxonomy" id="434234"/>
    <lineage>
        <taxon>Eukaryota</taxon>
        <taxon>Viridiplantae</taxon>
        <taxon>Streptophyta</taxon>
        <taxon>Embryophyta</taxon>
        <taxon>Tracheophyta</taxon>
        <taxon>Spermatophyta</taxon>
        <taxon>Magnoliopsida</taxon>
        <taxon>eudicotyledons</taxon>
        <taxon>Gunneridae</taxon>
        <taxon>Pentapetalae</taxon>
        <taxon>rosids</taxon>
        <taxon>malvids</taxon>
        <taxon>Sapindales</taxon>
        <taxon>Anacardiaceae</taxon>
        <taxon>Pistacia</taxon>
    </lineage>
</organism>
<proteinExistence type="predicted"/>
<evidence type="ECO:0000313" key="2">
    <source>
        <dbReference type="Proteomes" id="UP001164250"/>
    </source>
</evidence>
<reference evidence="2" key="1">
    <citation type="journal article" date="2023" name="G3 (Bethesda)">
        <title>Genome assembly and association tests identify interacting loci associated with vigor, precocity, and sex in interspecific pistachio rootstocks.</title>
        <authorList>
            <person name="Palmer W."/>
            <person name="Jacygrad E."/>
            <person name="Sagayaradj S."/>
            <person name="Cavanaugh K."/>
            <person name="Han R."/>
            <person name="Bertier L."/>
            <person name="Beede B."/>
            <person name="Kafkas S."/>
            <person name="Golino D."/>
            <person name="Preece J."/>
            <person name="Michelmore R."/>
        </authorList>
    </citation>
    <scope>NUCLEOTIDE SEQUENCE [LARGE SCALE GENOMIC DNA]</scope>
</reference>
<name>A0ACC1ATM5_9ROSI</name>